<dbReference type="InterPro" id="IPR017853">
    <property type="entry name" value="GH"/>
</dbReference>
<evidence type="ECO:0000256" key="7">
    <source>
        <dbReference type="ARBA" id="ARBA00022553"/>
    </source>
</evidence>
<organism evidence="21">
    <name type="scientific">Darwinula stevensoni</name>
    <dbReference type="NCBI Taxonomy" id="69355"/>
    <lineage>
        <taxon>Eukaryota</taxon>
        <taxon>Metazoa</taxon>
        <taxon>Ecdysozoa</taxon>
        <taxon>Arthropoda</taxon>
        <taxon>Crustacea</taxon>
        <taxon>Oligostraca</taxon>
        <taxon>Ostracoda</taxon>
        <taxon>Podocopa</taxon>
        <taxon>Podocopida</taxon>
        <taxon>Darwinulocopina</taxon>
        <taxon>Darwinuloidea</taxon>
        <taxon>Darwinulidae</taxon>
        <taxon>Darwinula</taxon>
    </lineage>
</organism>
<keyword evidence="12" id="KW-0689">Ribosomal protein</keyword>
<dbReference type="SUPFAM" id="SSF55874">
    <property type="entry name" value="ATPase domain of HSP90 chaperone/DNA topoisomerase II/histidine kinase"/>
    <property type="match status" value="1"/>
</dbReference>
<dbReference type="CDD" id="cd00075">
    <property type="entry name" value="HATPase"/>
    <property type="match status" value="1"/>
</dbReference>
<dbReference type="CDD" id="cd02393">
    <property type="entry name" value="KH-I_PNPase"/>
    <property type="match status" value="1"/>
</dbReference>
<evidence type="ECO:0000256" key="4">
    <source>
        <dbReference type="ARBA" id="ARBA00012416"/>
    </source>
</evidence>
<dbReference type="EMBL" id="LR903923">
    <property type="protein sequence ID" value="CAD7252417.1"/>
    <property type="molecule type" value="Genomic_DNA"/>
</dbReference>
<dbReference type="PROSITE" id="PS50084">
    <property type="entry name" value="KH_TYPE_1"/>
    <property type="match status" value="1"/>
</dbReference>
<keyword evidence="10" id="KW-0418">Kinase</keyword>
<evidence type="ECO:0000256" key="5">
    <source>
        <dbReference type="ARBA" id="ARBA00012438"/>
    </source>
</evidence>
<dbReference type="Gene3D" id="3.30.230.70">
    <property type="entry name" value="GHMP Kinase, N-terminal domain"/>
    <property type="match status" value="2"/>
</dbReference>
<evidence type="ECO:0000256" key="10">
    <source>
        <dbReference type="ARBA" id="ARBA00022777"/>
    </source>
</evidence>
<evidence type="ECO:0000313" key="22">
    <source>
        <dbReference type="Proteomes" id="UP000677054"/>
    </source>
</evidence>
<keyword evidence="13" id="KW-0687">Ribonucleoprotein</keyword>
<dbReference type="PROSITE" id="PS51123">
    <property type="entry name" value="OMPA_2"/>
    <property type="match status" value="1"/>
</dbReference>
<dbReference type="InterPro" id="IPR005467">
    <property type="entry name" value="His_kinase_dom"/>
</dbReference>
<dbReference type="Gene3D" id="3.30.1370.10">
    <property type="entry name" value="K Homology domain, type 1"/>
    <property type="match status" value="1"/>
</dbReference>
<dbReference type="Gene3D" id="1.10.287.130">
    <property type="match status" value="1"/>
</dbReference>
<dbReference type="Pfam" id="PF00575">
    <property type="entry name" value="S1"/>
    <property type="match status" value="1"/>
</dbReference>
<dbReference type="InterPro" id="IPR001247">
    <property type="entry name" value="ExoRNase_PH_dom1"/>
</dbReference>
<dbReference type="OrthoDB" id="437922at2759"/>
<dbReference type="Pfam" id="PF00128">
    <property type="entry name" value="Alpha-amylase"/>
    <property type="match status" value="1"/>
</dbReference>
<dbReference type="GO" id="GO:0004654">
    <property type="term" value="F:polyribonucleotide nucleotidyltransferase activity"/>
    <property type="evidence" value="ECO:0007669"/>
    <property type="project" value="UniProtKB-EC"/>
</dbReference>
<evidence type="ECO:0000313" key="21">
    <source>
        <dbReference type="EMBL" id="CAD7252417.1"/>
    </source>
</evidence>
<feature type="domain" description="S1 motif" evidence="19">
    <location>
        <begin position="844"/>
        <end position="912"/>
    </location>
</feature>
<dbReference type="SUPFAM" id="SSF51445">
    <property type="entry name" value="(Trans)glycosidases"/>
    <property type="match status" value="1"/>
</dbReference>
<dbReference type="InterPro" id="IPR012162">
    <property type="entry name" value="PNPase"/>
</dbReference>
<dbReference type="InterPro" id="IPR036737">
    <property type="entry name" value="OmpA-like_sf"/>
</dbReference>
<dbReference type="Pfam" id="PF03725">
    <property type="entry name" value="RNase_PH_C"/>
    <property type="match status" value="1"/>
</dbReference>
<evidence type="ECO:0000256" key="16">
    <source>
        <dbReference type="SAM" id="Coils"/>
    </source>
</evidence>
<evidence type="ECO:0000256" key="6">
    <source>
        <dbReference type="ARBA" id="ARBA00022490"/>
    </source>
</evidence>
<dbReference type="SMART" id="SM00387">
    <property type="entry name" value="HATPase_c"/>
    <property type="match status" value="1"/>
</dbReference>
<dbReference type="FunFam" id="3.30.565.10:FF:000006">
    <property type="entry name" value="Sensor histidine kinase WalK"/>
    <property type="match status" value="1"/>
</dbReference>
<dbReference type="EC" id="2.7.7.8" evidence="4"/>
<dbReference type="InterPro" id="IPR000589">
    <property type="entry name" value="Ribosomal_uS15"/>
</dbReference>
<dbReference type="GO" id="GO:0003735">
    <property type="term" value="F:structural constituent of ribosome"/>
    <property type="evidence" value="ECO:0007669"/>
    <property type="project" value="InterPro"/>
</dbReference>
<dbReference type="NCBIfam" id="TIGR03591">
    <property type="entry name" value="polynuc_phos"/>
    <property type="match status" value="1"/>
</dbReference>
<dbReference type="InterPro" id="IPR003029">
    <property type="entry name" value="S1_domain"/>
</dbReference>
<evidence type="ECO:0000256" key="11">
    <source>
        <dbReference type="ARBA" id="ARBA00022884"/>
    </source>
</evidence>
<dbReference type="PROSITE" id="PS50109">
    <property type="entry name" value="HIS_KIN"/>
    <property type="match status" value="1"/>
</dbReference>
<dbReference type="Pfam" id="PF00512">
    <property type="entry name" value="HisKA"/>
    <property type="match status" value="1"/>
</dbReference>
<dbReference type="Gene3D" id="1.10.287.10">
    <property type="entry name" value="S15/NS1, RNA-binding"/>
    <property type="match status" value="1"/>
</dbReference>
<dbReference type="InterPro" id="IPR036456">
    <property type="entry name" value="PNPase_PH_RNA-bd_sf"/>
</dbReference>
<accession>A0A7R9AE57</accession>
<evidence type="ECO:0000256" key="12">
    <source>
        <dbReference type="ARBA" id="ARBA00022980"/>
    </source>
</evidence>
<evidence type="ECO:0000256" key="17">
    <source>
        <dbReference type="SAM" id="MobiDB-lite"/>
    </source>
</evidence>
<dbReference type="Gene3D" id="3.30.565.10">
    <property type="entry name" value="Histidine kinase-like ATPase, C-terminal domain"/>
    <property type="match status" value="1"/>
</dbReference>
<feature type="domain" description="OmpA-like" evidence="20">
    <location>
        <begin position="1049"/>
        <end position="1170"/>
    </location>
</feature>
<keyword evidence="9" id="KW-0548">Nucleotidyltransferase</keyword>
<dbReference type="SUPFAM" id="SSF47384">
    <property type="entry name" value="Homodimeric domain of signal transducing histidine kinase"/>
    <property type="match status" value="1"/>
</dbReference>
<dbReference type="SUPFAM" id="SSF50249">
    <property type="entry name" value="Nucleic acid-binding proteins"/>
    <property type="match status" value="1"/>
</dbReference>
<dbReference type="Pfam" id="PF00013">
    <property type="entry name" value="KH_1"/>
    <property type="match status" value="1"/>
</dbReference>
<dbReference type="SUPFAM" id="SSF103088">
    <property type="entry name" value="OmpA-like"/>
    <property type="match status" value="1"/>
</dbReference>
<dbReference type="InterPro" id="IPR006047">
    <property type="entry name" value="GH13_cat_dom"/>
</dbReference>
<dbReference type="Gene3D" id="2.40.50.140">
    <property type="entry name" value="Nucleic acid-binding proteins"/>
    <property type="match status" value="1"/>
</dbReference>
<dbReference type="EC" id="2.7.13.3" evidence="5"/>
<evidence type="ECO:0000256" key="15">
    <source>
        <dbReference type="PROSITE-ProRule" id="PRU00117"/>
    </source>
</evidence>
<dbReference type="Gene3D" id="3.30.1330.60">
    <property type="entry name" value="OmpA-like domain"/>
    <property type="match status" value="1"/>
</dbReference>
<dbReference type="SUPFAM" id="SSF46915">
    <property type="entry name" value="Polynucleotide phosphorylase/guanosine pentaphosphate synthase (PNPase/GPSI), domain 3"/>
    <property type="match status" value="1"/>
</dbReference>
<dbReference type="Pfam" id="PF03726">
    <property type="entry name" value="PNPase"/>
    <property type="match status" value="1"/>
</dbReference>
<dbReference type="GO" id="GO:0005975">
    <property type="term" value="P:carbohydrate metabolic process"/>
    <property type="evidence" value="ECO:0007669"/>
    <property type="project" value="InterPro"/>
</dbReference>
<evidence type="ECO:0000259" key="20">
    <source>
        <dbReference type="PROSITE" id="PS51123"/>
    </source>
</evidence>
<dbReference type="SMART" id="SM01387">
    <property type="entry name" value="Ribosomal_S15"/>
    <property type="match status" value="1"/>
</dbReference>
<evidence type="ECO:0000256" key="3">
    <source>
        <dbReference type="ARBA" id="ARBA00008434"/>
    </source>
</evidence>
<reference evidence="21" key="1">
    <citation type="submission" date="2020-11" db="EMBL/GenBank/DDBJ databases">
        <authorList>
            <person name="Tran Van P."/>
        </authorList>
    </citation>
    <scope>NUCLEOTIDE SEQUENCE</scope>
</reference>
<comment type="similarity">
    <text evidence="2">Belongs to the polyribonucleotide nucleotidyltransferase family.</text>
</comment>
<evidence type="ECO:0000256" key="8">
    <source>
        <dbReference type="ARBA" id="ARBA00022679"/>
    </source>
</evidence>
<dbReference type="Gene3D" id="3.20.20.80">
    <property type="entry name" value="Glycosidases"/>
    <property type="match status" value="1"/>
</dbReference>
<keyword evidence="22" id="KW-1185">Reference proteome</keyword>
<dbReference type="SMART" id="SM00316">
    <property type="entry name" value="S1"/>
    <property type="match status" value="1"/>
</dbReference>
<keyword evidence="8" id="KW-0808">Transferase</keyword>
<dbReference type="SMART" id="SM00388">
    <property type="entry name" value="HisKA"/>
    <property type="match status" value="1"/>
</dbReference>
<protein>
    <recommendedName>
        <fullName evidence="14">Polynucleotide phosphorylase 1</fullName>
        <ecNumber evidence="5">2.7.13.3</ecNumber>
        <ecNumber evidence="4">2.7.7.8</ecNumber>
    </recommendedName>
</protein>
<evidence type="ECO:0000256" key="14">
    <source>
        <dbReference type="ARBA" id="ARBA00031451"/>
    </source>
</evidence>
<dbReference type="Proteomes" id="UP000677054">
    <property type="component" value="Unassembled WGS sequence"/>
</dbReference>
<dbReference type="InterPro" id="IPR004088">
    <property type="entry name" value="KH_dom_type_1"/>
</dbReference>
<dbReference type="GO" id="GO:1990904">
    <property type="term" value="C:ribonucleoprotein complex"/>
    <property type="evidence" value="ECO:0007669"/>
    <property type="project" value="UniProtKB-KW"/>
</dbReference>
<keyword evidence="11 15" id="KW-0694">RNA-binding</keyword>
<dbReference type="InterPro" id="IPR036097">
    <property type="entry name" value="HisK_dim/P_sf"/>
</dbReference>
<dbReference type="InterPro" id="IPR006665">
    <property type="entry name" value="OmpA-like"/>
</dbReference>
<dbReference type="InterPro" id="IPR036345">
    <property type="entry name" value="ExoRNase_PH_dom2_sf"/>
</dbReference>
<evidence type="ECO:0000256" key="2">
    <source>
        <dbReference type="ARBA" id="ARBA00007404"/>
    </source>
</evidence>
<dbReference type="InterPro" id="IPR020568">
    <property type="entry name" value="Ribosomal_Su5_D2-typ_SF"/>
</dbReference>
<keyword evidence="6" id="KW-0963">Cytoplasm</keyword>
<feature type="region of interest" description="Disordered" evidence="17">
    <location>
        <begin position="918"/>
        <end position="943"/>
    </location>
</feature>
<dbReference type="CDD" id="cd00677">
    <property type="entry name" value="S15_NS1_EPRS_RNA-bind"/>
    <property type="match status" value="1"/>
</dbReference>
<proteinExistence type="inferred from homology"/>
<evidence type="ECO:0000256" key="9">
    <source>
        <dbReference type="ARBA" id="ARBA00022695"/>
    </source>
</evidence>
<dbReference type="GO" id="GO:0006402">
    <property type="term" value="P:mRNA catabolic process"/>
    <property type="evidence" value="ECO:0007669"/>
    <property type="project" value="InterPro"/>
</dbReference>
<dbReference type="InterPro" id="IPR015848">
    <property type="entry name" value="PNPase_PH_RNA-bd_bac/org-type"/>
</dbReference>
<dbReference type="FunFam" id="3.30.1370.10:FF:000001">
    <property type="entry name" value="Polyribonucleotide nucleotidyltransferase"/>
    <property type="match status" value="1"/>
</dbReference>
<dbReference type="GO" id="GO:0006412">
    <property type="term" value="P:translation"/>
    <property type="evidence" value="ECO:0007669"/>
    <property type="project" value="InterPro"/>
</dbReference>
<feature type="compositionally biased region" description="Basic and acidic residues" evidence="17">
    <location>
        <begin position="920"/>
        <end position="943"/>
    </location>
</feature>
<dbReference type="PANTHER" id="PTHR11252:SF0">
    <property type="entry name" value="POLYRIBONUCLEOTIDE NUCLEOTIDYLTRANSFERASE 1, MITOCHONDRIAL"/>
    <property type="match status" value="1"/>
</dbReference>
<dbReference type="GO" id="GO:0005840">
    <property type="term" value="C:ribosome"/>
    <property type="evidence" value="ECO:0007669"/>
    <property type="project" value="UniProtKB-KW"/>
</dbReference>
<dbReference type="GO" id="GO:0006396">
    <property type="term" value="P:RNA processing"/>
    <property type="evidence" value="ECO:0007669"/>
    <property type="project" value="InterPro"/>
</dbReference>
<dbReference type="InterPro" id="IPR027408">
    <property type="entry name" value="PNPase/RNase_PH_dom_sf"/>
</dbReference>
<feature type="domain" description="Histidine kinase" evidence="18">
    <location>
        <begin position="77"/>
        <end position="283"/>
    </location>
</feature>
<keyword evidence="7" id="KW-0597">Phosphoprotein</keyword>
<dbReference type="GO" id="GO:0000155">
    <property type="term" value="F:phosphorelay sensor kinase activity"/>
    <property type="evidence" value="ECO:0007669"/>
    <property type="project" value="InterPro"/>
</dbReference>
<dbReference type="PANTHER" id="PTHR11252">
    <property type="entry name" value="POLYRIBONUCLEOTIDE NUCLEOTIDYLTRANSFERASE"/>
    <property type="match status" value="1"/>
</dbReference>
<dbReference type="InterPro" id="IPR004087">
    <property type="entry name" value="KH_dom"/>
</dbReference>
<gene>
    <name evidence="21" type="ORF">DSTB1V02_LOCUS12175</name>
</gene>
<dbReference type="PROSITE" id="PS50126">
    <property type="entry name" value="S1"/>
    <property type="match status" value="1"/>
</dbReference>
<name>A0A7R9AE57_9CRUS</name>
<keyword evidence="16" id="KW-0175">Coiled coil</keyword>
<dbReference type="CDD" id="cd11364">
    <property type="entry name" value="RNase_PH_PNPase_2"/>
    <property type="match status" value="1"/>
</dbReference>
<dbReference type="SMART" id="SM00322">
    <property type="entry name" value="KH"/>
    <property type="match status" value="1"/>
</dbReference>
<dbReference type="SUPFAM" id="SSF47060">
    <property type="entry name" value="S15/NS1 RNA-binding domain"/>
    <property type="match status" value="1"/>
</dbReference>
<dbReference type="InterPro" id="IPR036612">
    <property type="entry name" value="KH_dom_type_1_sf"/>
</dbReference>
<dbReference type="GO" id="GO:0005829">
    <property type="term" value="C:cytosol"/>
    <property type="evidence" value="ECO:0007669"/>
    <property type="project" value="TreeGrafter"/>
</dbReference>
<dbReference type="NCBIfam" id="NF008805">
    <property type="entry name" value="PRK11824.1"/>
    <property type="match status" value="1"/>
</dbReference>
<dbReference type="InterPro" id="IPR009068">
    <property type="entry name" value="uS15_NS1_RNA-bd_sf"/>
</dbReference>
<evidence type="ECO:0000259" key="18">
    <source>
        <dbReference type="PROSITE" id="PS50109"/>
    </source>
</evidence>
<dbReference type="SUPFAM" id="SSF54211">
    <property type="entry name" value="Ribosomal protein S5 domain 2-like"/>
    <property type="match status" value="1"/>
</dbReference>
<dbReference type="SUPFAM" id="SSF55666">
    <property type="entry name" value="Ribonuclease PH domain 2-like"/>
    <property type="match status" value="2"/>
</dbReference>
<dbReference type="CDD" id="cd00082">
    <property type="entry name" value="HisKA"/>
    <property type="match status" value="1"/>
</dbReference>
<evidence type="ECO:0000256" key="13">
    <source>
        <dbReference type="ARBA" id="ARBA00023274"/>
    </source>
</evidence>
<dbReference type="InterPro" id="IPR012340">
    <property type="entry name" value="NA-bd_OB-fold"/>
</dbReference>
<evidence type="ECO:0000259" key="19">
    <source>
        <dbReference type="PROSITE" id="PS50126"/>
    </source>
</evidence>
<comment type="catalytic activity">
    <reaction evidence="1">
        <text>ATP + protein L-histidine = ADP + protein N-phospho-L-histidine.</text>
        <dbReference type="EC" id="2.7.13.3"/>
    </reaction>
</comment>
<dbReference type="GO" id="GO:0003723">
    <property type="term" value="F:RNA binding"/>
    <property type="evidence" value="ECO:0007669"/>
    <property type="project" value="UniProtKB-UniRule"/>
</dbReference>
<dbReference type="SMART" id="SM00642">
    <property type="entry name" value="Aamy"/>
    <property type="match status" value="1"/>
</dbReference>
<dbReference type="EMBL" id="CAJPEV010004406">
    <property type="protein sequence ID" value="CAG0901737.1"/>
    <property type="molecule type" value="Genomic_DNA"/>
</dbReference>
<dbReference type="InterPro" id="IPR015847">
    <property type="entry name" value="ExoRNase_PH_dom2"/>
</dbReference>
<feature type="coiled-coil region" evidence="16">
    <location>
        <begin position="943"/>
        <end position="970"/>
    </location>
</feature>
<dbReference type="Pfam" id="PF01138">
    <property type="entry name" value="RNase_PH"/>
    <property type="match status" value="1"/>
</dbReference>
<dbReference type="InterPro" id="IPR003594">
    <property type="entry name" value="HATPase_dom"/>
</dbReference>
<dbReference type="InterPro" id="IPR004358">
    <property type="entry name" value="Sig_transdc_His_kin-like_C"/>
</dbReference>
<comment type="similarity">
    <text evidence="3">Belongs to the universal ribosomal protein uS15 family.</text>
</comment>
<dbReference type="InterPro" id="IPR036890">
    <property type="entry name" value="HATPase_C_sf"/>
</dbReference>
<evidence type="ECO:0000256" key="1">
    <source>
        <dbReference type="ARBA" id="ARBA00000085"/>
    </source>
</evidence>
<dbReference type="InterPro" id="IPR003661">
    <property type="entry name" value="HisK_dim/P_dom"/>
</dbReference>
<dbReference type="CDD" id="cd11313">
    <property type="entry name" value="AmyAc_arch_bac_AmyA"/>
    <property type="match status" value="1"/>
</dbReference>
<dbReference type="Pfam" id="PF00312">
    <property type="entry name" value="Ribosomal_S15"/>
    <property type="match status" value="1"/>
</dbReference>
<dbReference type="SUPFAM" id="SSF54791">
    <property type="entry name" value="Eukaryotic type KH-domain (KH-domain type I)"/>
    <property type="match status" value="1"/>
</dbReference>
<dbReference type="PRINTS" id="PR00344">
    <property type="entry name" value="BCTRLSENSOR"/>
</dbReference>
<sequence>MKEPDTKRFVVNGSEHISTVGGTPAIAIEVDWEEKLDMSADVLKTIEQEVKAWALESAEDMEKLEALATYRRRFLGDVSHELKTPIFNIQGFLHTLLDGAIDDPEVNMNYLMRASKNVERLQAIVEDLETINKLESGQMVLDENEFNLKNLVEEVFLDLEMRAKEKSVTLKFKEGAASSYQVIADKESIRQVLLNLVHNSIKYGKEGGTTKVSFYDMANAVLVEVSDNGIGIGEDHLDHVFDRFYRIDKSRSRDAGGTGLGLSIVKHIIEAHDQTITVRSTKGMYYSSEKVNEIVAKYGGADQNTGATAAQIALMTYRIESLSSHLRTFKKDHSSRRALLALVGLAASAAIAVSDIPVEALFSEVRVARINGQFVVNPTRKALEKADMDFIVAATMRDVTMVEGEANECQEHEMVEAIKIAHEAIKVQIAAQAKLAELVGDKAIKRAVTPLPEHEELKARIKAISGDTIKAIASKTTSKDERKSELDAAKKACKEQLATEYDEAFFAEWGETFGRYFDKIKKDIIRNVVLDTGTRLDGRKVNQIRPIWTEVDYLPAAHGSAIFTRGETQSLTTLTLGTKQDQMLVDTAMAYYDEKFILHYNFPSFSTGEVKPSRGPGRREIGHANLAARSLRKMLPKDGFEYTIRVVSDILESNGSSSMATVCAGSMAMMDGGVPLKAPVAGIAMGCIAEGDKIAVLSDILGDEDALGDMDFKLTGTSKGICGAQMDIKIDGMPYELLEKALAQAREGRMHILGCMAETISVPASELKEHAPRMVVLRIAAEYIGAVIGPGGKIIQEMQKSTGTVISIEEDELGGKVSIYGPDKVSIDAAMDRVNDITFTPEVGGEYDGVVETLQPYGAFLKFKGKSGLLHVSEISYKRIENVEDVLKVGDTIRVKLLDADPKTGKLRLSAKALLPKPEGYVEREDRGAERRGGGGDQRKHEQESLLNRLENASKTNGRLELELANVTTELTNTSKMLGESSTKLLEENRNIAQQLTLIKNDNEKKSMVLNSIRAVQANAHEALYNCQQELSDVMFGWLNRGVTIEQMRDHVRITLPDQLIFDQSGNNVNINGSAILSLLSKYLLEKPAIQVRVVGHTDNTFPTNRALKDTWEWSMQKSIGIIRTMIRDYNINTNQLTPIGQGEFRPIASNADPEVWARSAVLYEINVRQFSPEGNIKAVEHQLPRLQALGVDVLWLMPIFPIGMENRKGSLGSPYAVRDYLTVHPDLGNIHDLKSLVALAHDIGMRLILDWVPNHTAWDHVWVEAHPEFYTKIDGKMTVPLNEHGEQIHDWSDVCDLNYANPALRKAMVEAMLFWVKTCDIDGFRVDMSGLVPNDFWEEAHSKLQSMKPLFMLSEWQDEPKHFNSCFHVNYGWRFKDVTKHIAQGEADADALDALLRSLQDYYPPHYEQLYFTQNHDENAWSGSELELYGSAADIMNVLVFTWQVLFGAMPTAASAQSGKGYVIPMSAYDYYATDSVTFYYNYSYALSTAVECIASESAEREKQLSLEQKALVNLVMTPAGKIAETIRVREGAFDGMAKVYNPNNTLLSEENADKDMTIRISYSEKGASEPFILPSQACSLALSSNAMPPQR</sequence>
<dbReference type="Pfam" id="PF02518">
    <property type="entry name" value="HATPase_c"/>
    <property type="match status" value="1"/>
</dbReference>
<dbReference type="GO" id="GO:0000175">
    <property type="term" value="F:3'-5'-RNA exonuclease activity"/>
    <property type="evidence" value="ECO:0007669"/>
    <property type="project" value="TreeGrafter"/>
</dbReference>